<evidence type="ECO:0000256" key="1">
    <source>
        <dbReference type="ARBA" id="ARBA00001933"/>
    </source>
</evidence>
<protein>
    <recommendedName>
        <fullName evidence="4">Tryptophan synthase beta chain-like PALP domain-containing protein</fullName>
    </recommendedName>
</protein>
<dbReference type="Proteomes" id="UP000242972">
    <property type="component" value="Unassembled WGS sequence"/>
</dbReference>
<dbReference type="AlphaFoldDB" id="A0A2T2XJ50"/>
<evidence type="ECO:0000313" key="6">
    <source>
        <dbReference type="Proteomes" id="UP000242972"/>
    </source>
</evidence>
<reference evidence="5 6" key="1">
    <citation type="journal article" date="2014" name="BMC Genomics">
        <title>Comparison of environmental and isolate Sulfobacillus genomes reveals diverse carbon, sulfur, nitrogen, and hydrogen metabolisms.</title>
        <authorList>
            <person name="Justice N.B."/>
            <person name="Norman A."/>
            <person name="Brown C.T."/>
            <person name="Singh A."/>
            <person name="Thomas B.C."/>
            <person name="Banfield J.F."/>
        </authorList>
    </citation>
    <scope>NUCLEOTIDE SEQUENCE [LARGE SCALE GENOMIC DNA]</scope>
    <source>
        <strain evidence="5">AMDSBA4</strain>
    </source>
</reference>
<gene>
    <name evidence="5" type="ORF">C7B46_04975</name>
</gene>
<evidence type="ECO:0000313" key="5">
    <source>
        <dbReference type="EMBL" id="PSR34490.1"/>
    </source>
</evidence>
<dbReference type="Gene3D" id="3.40.50.1100">
    <property type="match status" value="2"/>
</dbReference>
<dbReference type="EMBL" id="PXYW01000008">
    <property type="protein sequence ID" value="PSR34490.1"/>
    <property type="molecule type" value="Genomic_DNA"/>
</dbReference>
<organism evidence="5 6">
    <name type="scientific">Sulfobacillus benefaciens</name>
    <dbReference type="NCBI Taxonomy" id="453960"/>
    <lineage>
        <taxon>Bacteria</taxon>
        <taxon>Bacillati</taxon>
        <taxon>Bacillota</taxon>
        <taxon>Clostridia</taxon>
        <taxon>Eubacteriales</taxon>
        <taxon>Clostridiales Family XVII. Incertae Sedis</taxon>
        <taxon>Sulfobacillus</taxon>
    </lineage>
</organism>
<dbReference type="InterPro" id="IPR000634">
    <property type="entry name" value="Ser/Thr_deHydtase_PyrdxlP-BS"/>
</dbReference>
<dbReference type="GO" id="GO:0003941">
    <property type="term" value="F:L-serine ammonia-lyase activity"/>
    <property type="evidence" value="ECO:0007669"/>
    <property type="project" value="TreeGrafter"/>
</dbReference>
<dbReference type="SUPFAM" id="SSF53686">
    <property type="entry name" value="Tryptophan synthase beta subunit-like PLP-dependent enzymes"/>
    <property type="match status" value="1"/>
</dbReference>
<name>A0A2T2XJ50_9FIRM</name>
<evidence type="ECO:0000256" key="2">
    <source>
        <dbReference type="ARBA" id="ARBA00022898"/>
    </source>
</evidence>
<dbReference type="GO" id="GO:0030170">
    <property type="term" value="F:pyridoxal phosphate binding"/>
    <property type="evidence" value="ECO:0007669"/>
    <property type="project" value="InterPro"/>
</dbReference>
<dbReference type="InterPro" id="IPR001926">
    <property type="entry name" value="TrpB-like_PALP"/>
</dbReference>
<dbReference type="GO" id="GO:0006565">
    <property type="term" value="P:L-serine catabolic process"/>
    <property type="evidence" value="ECO:0007669"/>
    <property type="project" value="TreeGrafter"/>
</dbReference>
<dbReference type="PROSITE" id="PS00165">
    <property type="entry name" value="DEHYDRATASE_SER_THR"/>
    <property type="match status" value="1"/>
</dbReference>
<evidence type="ECO:0000256" key="3">
    <source>
        <dbReference type="ARBA" id="ARBA00023239"/>
    </source>
</evidence>
<proteinExistence type="predicted"/>
<dbReference type="PANTHER" id="PTHR48078">
    <property type="entry name" value="THREONINE DEHYDRATASE, MITOCHONDRIAL-RELATED"/>
    <property type="match status" value="1"/>
</dbReference>
<dbReference type="InterPro" id="IPR036052">
    <property type="entry name" value="TrpB-like_PALP_sf"/>
</dbReference>
<dbReference type="PANTHER" id="PTHR48078:SF6">
    <property type="entry name" value="L-THREONINE DEHYDRATASE CATABOLIC TDCB"/>
    <property type="match status" value="1"/>
</dbReference>
<feature type="domain" description="Tryptophan synthase beta chain-like PALP" evidence="4">
    <location>
        <begin position="12"/>
        <end position="321"/>
    </location>
</feature>
<keyword evidence="3" id="KW-0456">Lyase</keyword>
<dbReference type="GO" id="GO:0009097">
    <property type="term" value="P:isoleucine biosynthetic process"/>
    <property type="evidence" value="ECO:0007669"/>
    <property type="project" value="TreeGrafter"/>
</dbReference>
<accession>A0A2T2XJ50</accession>
<dbReference type="Pfam" id="PF00291">
    <property type="entry name" value="PALP"/>
    <property type="match status" value="1"/>
</dbReference>
<sequence>MLRRSEGCPGQQWYTPLIRAHRLADWWGLESLWLKNESLGLSGSFKDRGAVVAVREAISKGYKKILTASSGNAGAATAARAAMYGVHAIVLVDPQAPTEKLRQIKAYGAEIKMIEGLFNQPSEQFVRTLKSIAVEEDAYLAFYWEPVNSAIIQGFEVIAEEIVYQLGIAPEVVLIPTGGGDHFVAQGRAYLRLWRQGVIEHVPQLIAVQPEGACPLVDAVKAGLHYIPYRANPTSIASGLRVAFSGQHALSLIEDSEGTGMHKHMAVTVTEDQIRKTLRLLATLEGIWIEPSGVAALAAIPDLLEMGAFGPDALIVAPLTGAGWKDPPQ</sequence>
<dbReference type="InterPro" id="IPR050147">
    <property type="entry name" value="Ser/Thr_Dehydratase"/>
</dbReference>
<comment type="caution">
    <text evidence="5">The sequence shown here is derived from an EMBL/GenBank/DDBJ whole genome shotgun (WGS) entry which is preliminary data.</text>
</comment>
<dbReference type="GO" id="GO:0004794">
    <property type="term" value="F:threonine deaminase activity"/>
    <property type="evidence" value="ECO:0007669"/>
    <property type="project" value="TreeGrafter"/>
</dbReference>
<comment type="cofactor">
    <cofactor evidence="1">
        <name>pyridoxal 5'-phosphate</name>
        <dbReference type="ChEBI" id="CHEBI:597326"/>
    </cofactor>
</comment>
<evidence type="ECO:0000259" key="4">
    <source>
        <dbReference type="Pfam" id="PF00291"/>
    </source>
</evidence>
<dbReference type="GO" id="GO:0006567">
    <property type="term" value="P:L-threonine catabolic process"/>
    <property type="evidence" value="ECO:0007669"/>
    <property type="project" value="TreeGrafter"/>
</dbReference>
<keyword evidence="2" id="KW-0663">Pyridoxal phosphate</keyword>